<evidence type="ECO:0000256" key="14">
    <source>
        <dbReference type="SAM" id="Phobius"/>
    </source>
</evidence>
<evidence type="ECO:0000256" key="3">
    <source>
        <dbReference type="ARBA" id="ARBA00022448"/>
    </source>
</evidence>
<dbReference type="GO" id="GO:0016020">
    <property type="term" value="C:membrane"/>
    <property type="evidence" value="ECO:0007669"/>
    <property type="project" value="UniProtKB-SubCell"/>
</dbReference>
<dbReference type="OrthoDB" id="9781261at2"/>
<evidence type="ECO:0000256" key="12">
    <source>
        <dbReference type="ARBA" id="ARBA00031399"/>
    </source>
</evidence>
<comment type="caution">
    <text evidence="16">The sequence shown here is derived from an EMBL/GenBank/DDBJ whole genome shotgun (WGS) entry which is preliminary data.</text>
</comment>
<evidence type="ECO:0000256" key="11">
    <source>
        <dbReference type="ARBA" id="ARBA00024688"/>
    </source>
</evidence>
<keyword evidence="7" id="KW-0249">Electron transport</keyword>
<dbReference type="Gene3D" id="2.60.40.420">
    <property type="entry name" value="Cupredoxins - blue copper proteins"/>
    <property type="match status" value="1"/>
</dbReference>
<proteinExistence type="inferred from homology"/>
<dbReference type="NCBIfam" id="TIGR02866">
    <property type="entry name" value="CoxB"/>
    <property type="match status" value="1"/>
</dbReference>
<comment type="subcellular location">
    <subcellularLocation>
        <location evidence="1">Membrane</location>
        <topology evidence="1">Multi-pass membrane protein</topology>
    </subcellularLocation>
</comment>
<keyword evidence="10 14" id="KW-0472">Membrane</keyword>
<dbReference type="InterPro" id="IPR034236">
    <property type="entry name" value="CuRO_CcO_Caa3_II"/>
</dbReference>
<feature type="transmembrane region" description="Helical" evidence="14">
    <location>
        <begin position="25"/>
        <end position="47"/>
    </location>
</feature>
<evidence type="ECO:0000256" key="9">
    <source>
        <dbReference type="ARBA" id="ARBA00023008"/>
    </source>
</evidence>
<protein>
    <recommendedName>
        <fullName evidence="12">Cytochrome aa3 subunit 2</fullName>
    </recommendedName>
</protein>
<reference evidence="16 17" key="1">
    <citation type="submission" date="2018-07" db="EMBL/GenBank/DDBJ databases">
        <title>Pseudomonas laoshanensis sp. nov., isolated from soil.</title>
        <authorList>
            <person name="Sun J."/>
            <person name="Yu L."/>
            <person name="Wang M."/>
            <person name="Zhang C."/>
        </authorList>
    </citation>
    <scope>NUCLEOTIDE SEQUENCE [LARGE SCALE GENOMIC DNA]</scope>
    <source>
        <strain evidence="16 17">Y22</strain>
    </source>
</reference>
<sequence length="220" mass="24367">MLLGGCSGPMSSLQPGGPSAQAGAWMWWGMFGFFTLVLVAVIVLWLHAMRRDPGEVSDREAQREQNRWVIGGGLILPILSIVVILAVGIPLGQRMLPLPPDDGEVVRIDVTAHQWWWEVSYPDTGIVLKDQLHIPAGVPVDLRLTSNDVIHAFWVPRLGGKMDMFPGRTNILRLEADHPGVYHGSCSEFCGRGHAHMQFTVEAHEPDGYQAWLTEMQADD</sequence>
<keyword evidence="6" id="KW-0479">Metal-binding</keyword>
<evidence type="ECO:0000259" key="15">
    <source>
        <dbReference type="PROSITE" id="PS50857"/>
    </source>
</evidence>
<dbReference type="InterPro" id="IPR045187">
    <property type="entry name" value="CcO_II"/>
</dbReference>
<dbReference type="GO" id="GO:0016491">
    <property type="term" value="F:oxidoreductase activity"/>
    <property type="evidence" value="ECO:0007669"/>
    <property type="project" value="UniProtKB-KW"/>
</dbReference>
<dbReference type="GO" id="GO:0004129">
    <property type="term" value="F:cytochrome-c oxidase activity"/>
    <property type="evidence" value="ECO:0007669"/>
    <property type="project" value="UniProtKB-EC"/>
</dbReference>
<evidence type="ECO:0000256" key="1">
    <source>
        <dbReference type="ARBA" id="ARBA00004141"/>
    </source>
</evidence>
<dbReference type="GO" id="GO:0005507">
    <property type="term" value="F:copper ion binding"/>
    <property type="evidence" value="ECO:0007669"/>
    <property type="project" value="InterPro"/>
</dbReference>
<dbReference type="Pfam" id="PF00116">
    <property type="entry name" value="COX2"/>
    <property type="match status" value="1"/>
</dbReference>
<evidence type="ECO:0000256" key="4">
    <source>
        <dbReference type="ARBA" id="ARBA00022660"/>
    </source>
</evidence>
<accession>A0A7V7GRR3</accession>
<evidence type="ECO:0000256" key="2">
    <source>
        <dbReference type="ARBA" id="ARBA00007866"/>
    </source>
</evidence>
<comment type="similarity">
    <text evidence="2">Belongs to the cytochrome c oxidase subunit 2 family.</text>
</comment>
<evidence type="ECO:0000256" key="5">
    <source>
        <dbReference type="ARBA" id="ARBA00022692"/>
    </source>
</evidence>
<evidence type="ECO:0000256" key="10">
    <source>
        <dbReference type="ARBA" id="ARBA00023136"/>
    </source>
</evidence>
<evidence type="ECO:0000313" key="17">
    <source>
        <dbReference type="Proteomes" id="UP000463138"/>
    </source>
</evidence>
<dbReference type="CDD" id="cd04213">
    <property type="entry name" value="CuRO_CcO_Caa3_II"/>
    <property type="match status" value="1"/>
</dbReference>
<dbReference type="PROSITE" id="PS00078">
    <property type="entry name" value="COX2"/>
    <property type="match status" value="1"/>
</dbReference>
<comment type="function">
    <text evidence="11">Subunits I and II form the functional core of the enzyme complex. Electrons originating in cytochrome c are transferred via heme a and Cu(A) to the binuclear center formed by heme a3 and Cu(B).</text>
</comment>
<feature type="transmembrane region" description="Helical" evidence="14">
    <location>
        <begin position="68"/>
        <end position="91"/>
    </location>
</feature>
<keyword evidence="4" id="KW-0679">Respiratory chain</keyword>
<keyword evidence="9" id="KW-0186">Copper</keyword>
<evidence type="ECO:0000256" key="8">
    <source>
        <dbReference type="ARBA" id="ARBA00022989"/>
    </source>
</evidence>
<keyword evidence="5 14" id="KW-0812">Transmembrane</keyword>
<keyword evidence="16" id="KW-0560">Oxidoreductase</keyword>
<dbReference type="AlphaFoldDB" id="A0A7V7GRR3"/>
<dbReference type="InterPro" id="IPR008972">
    <property type="entry name" value="Cupredoxin"/>
</dbReference>
<keyword evidence="17" id="KW-1185">Reference proteome</keyword>
<dbReference type="PANTHER" id="PTHR22888:SF9">
    <property type="entry name" value="CYTOCHROME C OXIDASE SUBUNIT 2"/>
    <property type="match status" value="1"/>
</dbReference>
<dbReference type="SUPFAM" id="SSF49503">
    <property type="entry name" value="Cupredoxins"/>
    <property type="match status" value="1"/>
</dbReference>
<dbReference type="PROSITE" id="PS50857">
    <property type="entry name" value="COX2_CUA"/>
    <property type="match status" value="1"/>
</dbReference>
<comment type="catalytic activity">
    <reaction evidence="13">
        <text>4 Fe(II)-[cytochrome c] + O2 + 8 H(+)(in) = 4 Fe(III)-[cytochrome c] + 2 H2O + 4 H(+)(out)</text>
        <dbReference type="Rhea" id="RHEA:11436"/>
        <dbReference type="Rhea" id="RHEA-COMP:10350"/>
        <dbReference type="Rhea" id="RHEA-COMP:14399"/>
        <dbReference type="ChEBI" id="CHEBI:15377"/>
        <dbReference type="ChEBI" id="CHEBI:15378"/>
        <dbReference type="ChEBI" id="CHEBI:15379"/>
        <dbReference type="ChEBI" id="CHEBI:29033"/>
        <dbReference type="ChEBI" id="CHEBI:29034"/>
        <dbReference type="EC" id="7.1.1.9"/>
    </reaction>
</comment>
<dbReference type="EMBL" id="QOVF01000005">
    <property type="protein sequence ID" value="KAA0693216.1"/>
    <property type="molecule type" value="Genomic_DNA"/>
</dbReference>
<keyword evidence="3" id="KW-0813">Transport</keyword>
<dbReference type="InterPro" id="IPR002429">
    <property type="entry name" value="CcO_II-like_C"/>
</dbReference>
<evidence type="ECO:0000256" key="6">
    <source>
        <dbReference type="ARBA" id="ARBA00022723"/>
    </source>
</evidence>
<dbReference type="PANTHER" id="PTHR22888">
    <property type="entry name" value="CYTOCHROME C OXIDASE, SUBUNIT II"/>
    <property type="match status" value="1"/>
</dbReference>
<dbReference type="GO" id="GO:0042773">
    <property type="term" value="P:ATP synthesis coupled electron transport"/>
    <property type="evidence" value="ECO:0007669"/>
    <property type="project" value="TreeGrafter"/>
</dbReference>
<evidence type="ECO:0000256" key="13">
    <source>
        <dbReference type="ARBA" id="ARBA00047816"/>
    </source>
</evidence>
<feature type="domain" description="Cytochrome oxidase subunit II copper A binding" evidence="15">
    <location>
        <begin position="103"/>
        <end position="215"/>
    </location>
</feature>
<gene>
    <name evidence="16" type="primary">coxB</name>
    <name evidence="16" type="ORF">DT594_15180</name>
</gene>
<evidence type="ECO:0000256" key="7">
    <source>
        <dbReference type="ARBA" id="ARBA00022982"/>
    </source>
</evidence>
<name>A0A7V7GRR3_9GAMM</name>
<dbReference type="InterPro" id="IPR014222">
    <property type="entry name" value="Cyt_c_oxidase_su2"/>
</dbReference>
<evidence type="ECO:0000313" key="16">
    <source>
        <dbReference type="EMBL" id="KAA0693216.1"/>
    </source>
</evidence>
<dbReference type="Proteomes" id="UP000463138">
    <property type="component" value="Unassembled WGS sequence"/>
</dbReference>
<dbReference type="InterPro" id="IPR001505">
    <property type="entry name" value="Copper_CuA"/>
</dbReference>
<keyword evidence="8 14" id="KW-1133">Transmembrane helix</keyword>
<organism evidence="16 17">
    <name type="scientific">Halopseudomonas laoshanensis</name>
    <dbReference type="NCBI Taxonomy" id="2268758"/>
    <lineage>
        <taxon>Bacteria</taxon>
        <taxon>Pseudomonadati</taxon>
        <taxon>Pseudomonadota</taxon>
        <taxon>Gammaproteobacteria</taxon>
        <taxon>Pseudomonadales</taxon>
        <taxon>Pseudomonadaceae</taxon>
        <taxon>Halopseudomonas</taxon>
    </lineage>
</organism>